<keyword evidence="2" id="KW-0808">Transferase</keyword>
<dbReference type="Pfam" id="PF00201">
    <property type="entry name" value="UDPGT"/>
    <property type="match status" value="1"/>
</dbReference>
<dbReference type="EMBL" id="JAMYWD010000009">
    <property type="protein sequence ID" value="KAJ4961220.1"/>
    <property type="molecule type" value="Genomic_DNA"/>
</dbReference>
<evidence type="ECO:0000313" key="4">
    <source>
        <dbReference type="EMBL" id="KAJ4961220.1"/>
    </source>
</evidence>
<dbReference type="OrthoDB" id="5835829at2759"/>
<sequence length="497" mass="53883">MVMAAERKEAMPNSSAGGAHILVFPYPAQGHMLPLLDLTHQLLLRGLTITILVTPKNLPFLNPLLSQHQPSSIETLVFPFPSHSHLPPGVENVKDIGNHGNTFIISALSSLREPITNWFQSHPSPPIALISDFFLGWTHHLASELGIPRVAFYSSGAFVSSVFITLSSKMGSLQSFAGLSHLPNSPSFAFDHLPSMLRRFKESDPDWACVKDSFIANNSSWGAVFNTFDALEEPYLRHWQREMGHSRVWAVGPLMNLDGAGPSPTDRGGPSSVPADGVLTWLDGCPSGSVLFVCFGSQFSPGKQQVEAIAAGLEGSGARFIWAIKLSGSGENSEQVAEQCDEILTGLEDRVAGRGLIIRGWAPQVPILNHRATGGFLTHCGWNSVLEGITAGVLLLVWPLQADQFVNARLLVEYLGAAVRVAEGVDAVPDSVELGRIISESLSVTRPERVRAMELRSEALAAVQQGGSSWRDLDGFAKELYARGRNSSNPRDDEKEE</sequence>
<dbReference type="Gene3D" id="3.40.50.2000">
    <property type="entry name" value="Glycogen Phosphorylase B"/>
    <property type="match status" value="2"/>
</dbReference>
<dbReference type="GO" id="GO:0035251">
    <property type="term" value="F:UDP-glucosyltransferase activity"/>
    <property type="evidence" value="ECO:0007669"/>
    <property type="project" value="TreeGrafter"/>
</dbReference>
<dbReference type="FunFam" id="3.40.50.2000:FF:000143">
    <property type="entry name" value="UDP-glycosyltransferase 89B1"/>
    <property type="match status" value="1"/>
</dbReference>
<dbReference type="InterPro" id="IPR058980">
    <property type="entry name" value="Glyco_transf_N"/>
</dbReference>
<accession>A0A9Q0K431</accession>
<organism evidence="4 5">
    <name type="scientific">Protea cynaroides</name>
    <dbReference type="NCBI Taxonomy" id="273540"/>
    <lineage>
        <taxon>Eukaryota</taxon>
        <taxon>Viridiplantae</taxon>
        <taxon>Streptophyta</taxon>
        <taxon>Embryophyta</taxon>
        <taxon>Tracheophyta</taxon>
        <taxon>Spermatophyta</taxon>
        <taxon>Magnoliopsida</taxon>
        <taxon>Proteales</taxon>
        <taxon>Proteaceae</taxon>
        <taxon>Protea</taxon>
    </lineage>
</organism>
<name>A0A9Q0K431_9MAGN</name>
<dbReference type="AlphaFoldDB" id="A0A9Q0K431"/>
<dbReference type="PANTHER" id="PTHR48047:SF28">
    <property type="entry name" value="F11M15.8 PROTEIN"/>
    <property type="match status" value="1"/>
</dbReference>
<proteinExistence type="inferred from homology"/>
<evidence type="ECO:0000259" key="3">
    <source>
        <dbReference type="Pfam" id="PF26168"/>
    </source>
</evidence>
<dbReference type="PANTHER" id="PTHR48047">
    <property type="entry name" value="GLYCOSYLTRANSFERASE"/>
    <property type="match status" value="1"/>
</dbReference>
<evidence type="ECO:0000256" key="2">
    <source>
        <dbReference type="ARBA" id="ARBA00022679"/>
    </source>
</evidence>
<dbReference type="InterPro" id="IPR002213">
    <property type="entry name" value="UDP_glucos_trans"/>
</dbReference>
<keyword evidence="5" id="KW-1185">Reference proteome</keyword>
<dbReference type="CDD" id="cd03784">
    <property type="entry name" value="GT1_Gtf-like"/>
    <property type="match status" value="1"/>
</dbReference>
<evidence type="ECO:0000313" key="5">
    <source>
        <dbReference type="Proteomes" id="UP001141806"/>
    </source>
</evidence>
<gene>
    <name evidence="4" type="ORF">NE237_021130</name>
</gene>
<dbReference type="Proteomes" id="UP001141806">
    <property type="component" value="Unassembled WGS sequence"/>
</dbReference>
<dbReference type="SUPFAM" id="SSF53756">
    <property type="entry name" value="UDP-Glycosyltransferase/glycogen phosphorylase"/>
    <property type="match status" value="1"/>
</dbReference>
<protein>
    <recommendedName>
        <fullName evidence="3">Glycosyltransferase N-terminal domain-containing protein</fullName>
    </recommendedName>
</protein>
<dbReference type="Pfam" id="PF26168">
    <property type="entry name" value="Glyco_transf_N"/>
    <property type="match status" value="1"/>
</dbReference>
<comment type="similarity">
    <text evidence="1">Belongs to the UDP-glycosyltransferase family.</text>
</comment>
<reference evidence="4" key="1">
    <citation type="journal article" date="2023" name="Plant J.">
        <title>The genome of the king protea, Protea cynaroides.</title>
        <authorList>
            <person name="Chang J."/>
            <person name="Duong T.A."/>
            <person name="Schoeman C."/>
            <person name="Ma X."/>
            <person name="Roodt D."/>
            <person name="Barker N."/>
            <person name="Li Z."/>
            <person name="Van de Peer Y."/>
            <person name="Mizrachi E."/>
        </authorList>
    </citation>
    <scope>NUCLEOTIDE SEQUENCE</scope>
    <source>
        <tissue evidence="4">Young leaves</tissue>
    </source>
</reference>
<dbReference type="FunFam" id="3.40.50.2000:FF:000056">
    <property type="entry name" value="Glycosyltransferase"/>
    <property type="match status" value="1"/>
</dbReference>
<feature type="domain" description="Glycosyltransferase N-terminal" evidence="3">
    <location>
        <begin position="21"/>
        <end position="255"/>
    </location>
</feature>
<evidence type="ECO:0000256" key="1">
    <source>
        <dbReference type="ARBA" id="ARBA00009995"/>
    </source>
</evidence>
<comment type="caution">
    <text evidence="4">The sequence shown here is derived from an EMBL/GenBank/DDBJ whole genome shotgun (WGS) entry which is preliminary data.</text>
</comment>